<feature type="region of interest" description="Disordered" evidence="12">
    <location>
        <begin position="195"/>
        <end position="222"/>
    </location>
</feature>
<dbReference type="InterPro" id="IPR027417">
    <property type="entry name" value="P-loop_NTPase"/>
</dbReference>
<dbReference type="PROSITE" id="PS51192">
    <property type="entry name" value="HELICASE_ATP_BIND_1"/>
    <property type="match status" value="1"/>
</dbReference>
<dbReference type="PANTHER" id="PTHR45629:SF7">
    <property type="entry name" value="DNA EXCISION REPAIR PROTEIN ERCC-6-RELATED"/>
    <property type="match status" value="1"/>
</dbReference>
<feature type="compositionally biased region" description="Basic and acidic residues" evidence="12">
    <location>
        <begin position="210"/>
        <end position="222"/>
    </location>
</feature>
<keyword evidence="10" id="KW-0234">DNA repair</keyword>
<dbReference type="Proteomes" id="UP000620104">
    <property type="component" value="Unassembled WGS sequence"/>
</dbReference>
<evidence type="ECO:0000256" key="5">
    <source>
        <dbReference type="ARBA" id="ARBA00022763"/>
    </source>
</evidence>
<dbReference type="SUPFAM" id="SSF52540">
    <property type="entry name" value="P-loop containing nucleoside triphosphate hydrolases"/>
    <property type="match status" value="2"/>
</dbReference>
<protein>
    <submittedName>
        <fullName evidence="15">Uncharacterized protein</fullName>
    </submittedName>
</protein>
<keyword evidence="16" id="KW-1185">Reference proteome</keyword>
<keyword evidence="6" id="KW-0378">Hydrolase</keyword>
<keyword evidence="7" id="KW-0347">Helicase</keyword>
<evidence type="ECO:0000256" key="11">
    <source>
        <dbReference type="ARBA" id="ARBA00023242"/>
    </source>
</evidence>
<dbReference type="Pfam" id="PF08658">
    <property type="entry name" value="Rad54_N"/>
    <property type="match status" value="1"/>
</dbReference>
<dbReference type="GO" id="GO:0005634">
    <property type="term" value="C:nucleus"/>
    <property type="evidence" value="ECO:0007669"/>
    <property type="project" value="UniProtKB-SubCell"/>
</dbReference>
<feature type="compositionally biased region" description="Acidic residues" evidence="12">
    <location>
        <begin position="67"/>
        <end position="84"/>
    </location>
</feature>
<dbReference type="Gene3D" id="3.40.50.10810">
    <property type="entry name" value="Tandem AAA-ATPase domain"/>
    <property type="match status" value="1"/>
</dbReference>
<name>A0A8H3YDF3_9TREE</name>
<evidence type="ECO:0000256" key="2">
    <source>
        <dbReference type="ARBA" id="ARBA00007025"/>
    </source>
</evidence>
<dbReference type="InterPro" id="IPR050496">
    <property type="entry name" value="SNF2_RAD54_helicase_repair"/>
</dbReference>
<keyword evidence="11" id="KW-0539">Nucleus</keyword>
<dbReference type="GO" id="GO:0003677">
    <property type="term" value="F:DNA binding"/>
    <property type="evidence" value="ECO:0007669"/>
    <property type="project" value="UniProtKB-KW"/>
</dbReference>
<keyword evidence="3" id="KW-0597">Phosphoprotein</keyword>
<evidence type="ECO:0000256" key="8">
    <source>
        <dbReference type="ARBA" id="ARBA00022840"/>
    </source>
</evidence>
<dbReference type="AlphaFoldDB" id="A0A8H3YDF3"/>
<dbReference type="OrthoDB" id="413460at2759"/>
<dbReference type="Gene3D" id="1.20.120.850">
    <property type="entry name" value="SWI2/SNF2 ATPases, N-terminal domain"/>
    <property type="match status" value="1"/>
</dbReference>
<feature type="domain" description="Helicase C-terminal" evidence="14">
    <location>
        <begin position="612"/>
        <end position="769"/>
    </location>
</feature>
<feature type="region of interest" description="Disordered" evidence="12">
    <location>
        <begin position="1"/>
        <end position="95"/>
    </location>
</feature>
<dbReference type="FunFam" id="3.40.50.10810:FF:000010">
    <property type="entry name" value="DNA repair and recombination protein RAD54-like"/>
    <property type="match status" value="1"/>
</dbReference>
<feature type="domain" description="Helicase ATP-binding" evidence="13">
    <location>
        <begin position="280"/>
        <end position="458"/>
    </location>
</feature>
<keyword evidence="4" id="KW-0547">Nucleotide-binding</keyword>
<dbReference type="GO" id="GO:0007131">
    <property type="term" value="P:reciprocal meiotic recombination"/>
    <property type="evidence" value="ECO:0007669"/>
    <property type="project" value="TreeGrafter"/>
</dbReference>
<dbReference type="GO" id="GO:0045003">
    <property type="term" value="P:double-strand break repair via synthesis-dependent strand annealing"/>
    <property type="evidence" value="ECO:0007669"/>
    <property type="project" value="TreeGrafter"/>
</dbReference>
<evidence type="ECO:0000259" key="13">
    <source>
        <dbReference type="PROSITE" id="PS51192"/>
    </source>
</evidence>
<evidence type="ECO:0000256" key="1">
    <source>
        <dbReference type="ARBA" id="ARBA00004123"/>
    </source>
</evidence>
<dbReference type="InterPro" id="IPR013967">
    <property type="entry name" value="Rad54_N"/>
</dbReference>
<gene>
    <name evidence="15" type="ORF">NliqN6_1656</name>
</gene>
<dbReference type="PROSITE" id="PS51194">
    <property type="entry name" value="HELICASE_CTER"/>
    <property type="match status" value="1"/>
</dbReference>
<dbReference type="Pfam" id="PF00176">
    <property type="entry name" value="SNF2-rel_dom"/>
    <property type="match status" value="1"/>
</dbReference>
<evidence type="ECO:0000256" key="10">
    <source>
        <dbReference type="ARBA" id="ARBA00023204"/>
    </source>
</evidence>
<keyword evidence="8" id="KW-0067">ATP-binding</keyword>
<dbReference type="GO" id="GO:0016817">
    <property type="term" value="F:hydrolase activity, acting on acid anhydrides"/>
    <property type="evidence" value="ECO:0007669"/>
    <property type="project" value="InterPro"/>
</dbReference>
<comment type="subcellular location">
    <subcellularLocation>
        <location evidence="1">Nucleus</location>
    </subcellularLocation>
</comment>
<dbReference type="InterPro" id="IPR014001">
    <property type="entry name" value="Helicase_ATP-bd"/>
</dbReference>
<dbReference type="InterPro" id="IPR001650">
    <property type="entry name" value="Helicase_C-like"/>
</dbReference>
<reference evidence="15" key="1">
    <citation type="submission" date="2020-07" db="EMBL/GenBank/DDBJ databases">
        <title>Draft Genome Sequence of a Deep-Sea Yeast, Naganishia (Cryptococcus) liquefaciens strain N6.</title>
        <authorList>
            <person name="Han Y.W."/>
            <person name="Kajitani R."/>
            <person name="Morimoto H."/>
            <person name="Parhat M."/>
            <person name="Tsubouchi H."/>
            <person name="Bakenova O."/>
            <person name="Ogata M."/>
            <person name="Argunhan B."/>
            <person name="Aoki R."/>
            <person name="Kajiwara S."/>
            <person name="Itoh T."/>
            <person name="Iwasaki H."/>
        </authorList>
    </citation>
    <scope>NUCLEOTIDE SEQUENCE</scope>
    <source>
        <strain evidence="15">N6</strain>
    </source>
</reference>
<evidence type="ECO:0000313" key="15">
    <source>
        <dbReference type="EMBL" id="GHJ85254.1"/>
    </source>
</evidence>
<evidence type="ECO:0000313" key="16">
    <source>
        <dbReference type="Proteomes" id="UP000620104"/>
    </source>
</evidence>
<proteinExistence type="inferred from homology"/>
<dbReference type="GO" id="GO:0004386">
    <property type="term" value="F:helicase activity"/>
    <property type="evidence" value="ECO:0007669"/>
    <property type="project" value="UniProtKB-KW"/>
</dbReference>
<comment type="caution">
    <text evidence="15">The sequence shown here is derived from an EMBL/GenBank/DDBJ whole genome shotgun (WGS) entry which is preliminary data.</text>
</comment>
<dbReference type="InterPro" id="IPR049730">
    <property type="entry name" value="SNF2/RAD54-like_C"/>
</dbReference>
<evidence type="ECO:0000256" key="12">
    <source>
        <dbReference type="SAM" id="MobiDB-lite"/>
    </source>
</evidence>
<dbReference type="InterPro" id="IPR038718">
    <property type="entry name" value="SNF2-like_sf"/>
</dbReference>
<evidence type="ECO:0000256" key="7">
    <source>
        <dbReference type="ARBA" id="ARBA00022806"/>
    </source>
</evidence>
<evidence type="ECO:0000256" key="3">
    <source>
        <dbReference type="ARBA" id="ARBA00022553"/>
    </source>
</evidence>
<keyword evidence="9" id="KW-0238">DNA-binding</keyword>
<dbReference type="FunFam" id="3.40.50.300:FF:000332">
    <property type="entry name" value="DNA repair and recombination protein RAD54-like"/>
    <property type="match status" value="1"/>
</dbReference>
<dbReference type="Gene3D" id="3.40.50.300">
    <property type="entry name" value="P-loop containing nucleotide triphosphate hydrolases"/>
    <property type="match status" value="1"/>
</dbReference>
<evidence type="ECO:0000256" key="6">
    <source>
        <dbReference type="ARBA" id="ARBA00022801"/>
    </source>
</evidence>
<accession>A0A8H3YDF3</accession>
<keyword evidence="5" id="KW-0227">DNA damage</keyword>
<evidence type="ECO:0000256" key="4">
    <source>
        <dbReference type="ARBA" id="ARBA00022741"/>
    </source>
</evidence>
<dbReference type="InterPro" id="IPR000330">
    <property type="entry name" value="SNF2_N"/>
</dbReference>
<dbReference type="SMART" id="SM00490">
    <property type="entry name" value="HELICc"/>
    <property type="match status" value="1"/>
</dbReference>
<dbReference type="PANTHER" id="PTHR45629">
    <property type="entry name" value="SNF2/RAD54 FAMILY MEMBER"/>
    <property type="match status" value="1"/>
</dbReference>
<evidence type="ECO:0000256" key="9">
    <source>
        <dbReference type="ARBA" id="ARBA00023125"/>
    </source>
</evidence>
<dbReference type="GO" id="GO:0015616">
    <property type="term" value="F:DNA translocase activity"/>
    <property type="evidence" value="ECO:0007669"/>
    <property type="project" value="TreeGrafter"/>
</dbReference>
<evidence type="ECO:0000259" key="14">
    <source>
        <dbReference type="PROSITE" id="PS51194"/>
    </source>
</evidence>
<dbReference type="GO" id="GO:0005524">
    <property type="term" value="F:ATP binding"/>
    <property type="evidence" value="ECO:0007669"/>
    <property type="project" value="UniProtKB-KW"/>
</dbReference>
<sequence>MLRRIPSTKSNNGEPVVVTVSGGGFTAPTFKPFKPPSLANARSTRNKENDNAVAGRKRKRVNYKEDGQEDAAGDGDANGDSDGEDGGKKKGKTYAMGNKEYGADGVLGDMGKWCNRKFPVFEVKPKEMLFTKNFAIPCITPTLTAINAKNSPAPQPLRHALSHAALGVRRQPNIVPRPLHDPMSDHAIVLYDPTVDDKPSPEEVEAARLAAEEKKRKAEEEKARGGLVHKSLKEILGIVDEKDKTKKQVKVPVVIDPRLTKVLRPHQIEGVKFLYRCTTGLIDSRAYGCIMADEMGLGKTLQCIALMWTLLKQSPSAGRGTIDKCIIVCPSSLVRNWGNELVKWLGVGAINPLLVDGKGGKAELIPAVRRWVAARGRGVTLPVMVVSYETLRTLQEELEGCPVGLLLCDEGHRLKNSDSQTFQALNALNVQRRVILSGTPIQNDLSEYFSLLNFANPEYLGTRLDFRKNFELKILRGRDSDATEKERQESDAKLKELGGQVSKFIIRRTNDLLSKYLPVKYEHVVFCNLSPVQTALYRLFITSPEIQKLLRGVGSQPLKAINILQKLCNHPSLLNLPEDLPGCEKVLPEDFTYGKGGSSRYVDCSLSGKFVVLERMLDYLNKNTNDKIVLISNYTQTLDLFERLCRNKKYGCLRLDGTMNVNKRQKLVDRFNDPDGKETVFLLSSKAGGCGINLIGANRLILFDPAWNPASDQQALARVWRDGQKKECFVYRFQATGTIEEKIFQRQCSKQDLSACVVDAAEDTERHFSGDDLRQLFKFNDKTVCDTHDTFKCKRCRDGKQLIKAPALLYGDASSWNHYPNSELKKLHDDILRAEMDLPEVSFVFQYISH</sequence>
<organism evidence="15 16">
    <name type="scientific">Naganishia liquefaciens</name>
    <dbReference type="NCBI Taxonomy" id="104408"/>
    <lineage>
        <taxon>Eukaryota</taxon>
        <taxon>Fungi</taxon>
        <taxon>Dikarya</taxon>
        <taxon>Basidiomycota</taxon>
        <taxon>Agaricomycotina</taxon>
        <taxon>Tremellomycetes</taxon>
        <taxon>Filobasidiales</taxon>
        <taxon>Filobasidiaceae</taxon>
        <taxon>Naganishia</taxon>
    </lineage>
</organism>
<dbReference type="EMBL" id="BLZA01000011">
    <property type="protein sequence ID" value="GHJ85254.1"/>
    <property type="molecule type" value="Genomic_DNA"/>
</dbReference>
<comment type="similarity">
    <text evidence="2">Belongs to the SNF2/RAD54 helicase family.</text>
</comment>
<dbReference type="SMART" id="SM00487">
    <property type="entry name" value="DEXDc"/>
    <property type="match status" value="1"/>
</dbReference>
<dbReference type="CDD" id="cd18793">
    <property type="entry name" value="SF2_C_SNF"/>
    <property type="match status" value="1"/>
</dbReference>
<dbReference type="Pfam" id="PF00271">
    <property type="entry name" value="Helicase_C"/>
    <property type="match status" value="1"/>
</dbReference>